<name>X0V1M2_9ZZZZ</name>
<proteinExistence type="predicted"/>
<dbReference type="GO" id="GO:0140663">
    <property type="term" value="F:ATP-dependent FeS chaperone activity"/>
    <property type="evidence" value="ECO:0007669"/>
    <property type="project" value="InterPro"/>
</dbReference>
<dbReference type="SUPFAM" id="SSF52540">
    <property type="entry name" value="P-loop containing nucleoside triphosphate hydrolases"/>
    <property type="match status" value="1"/>
</dbReference>
<keyword evidence="3" id="KW-0067">ATP-binding</keyword>
<keyword evidence="5" id="KW-0411">Iron-sulfur</keyword>
<sequence length="244" mass="26629">TPQEVSLSDVRKSINFCRKLNLPVIGVIENMSGMVCPHCGGRIDLFKTGGGEKMAKSMNVPFLGRVPIDPLVVESGDEGKPFVYHYSKTDTAKAFEKIMEPILGLDKKSEKEVAKKTEESGVDDETGLKEGGEVMRFALPTAEGKMLLHFGHCREFAIIDVENDKIVKTEFFPPPSNEPGALPRWLSEQKVNIVIAGGMGSRAQQFFEQYGIRVVVGAQPGDPKDAVESYLAGTLESGANICDH</sequence>
<gene>
    <name evidence="7" type="ORF">S01H1_40346</name>
</gene>
<evidence type="ECO:0000256" key="4">
    <source>
        <dbReference type="ARBA" id="ARBA00023004"/>
    </source>
</evidence>
<dbReference type="InterPro" id="IPR003731">
    <property type="entry name" value="Di-Nase_FeMo-co_biosynth"/>
</dbReference>
<dbReference type="InterPro" id="IPR036105">
    <property type="entry name" value="DiNase_FeMo-co_biosyn_sf"/>
</dbReference>
<keyword evidence="4" id="KW-0408">Iron</keyword>
<dbReference type="PANTHER" id="PTHR23264:SF19">
    <property type="entry name" value="CYTOSOLIC FE-S CLUSTER ASSEMBLY FACTOR NUBP2"/>
    <property type="match status" value="1"/>
</dbReference>
<evidence type="ECO:0000259" key="6">
    <source>
        <dbReference type="Pfam" id="PF02579"/>
    </source>
</evidence>
<evidence type="ECO:0000313" key="7">
    <source>
        <dbReference type="EMBL" id="GAG05347.1"/>
    </source>
</evidence>
<dbReference type="GO" id="GO:0005829">
    <property type="term" value="C:cytosol"/>
    <property type="evidence" value="ECO:0007669"/>
    <property type="project" value="TreeGrafter"/>
</dbReference>
<accession>X0V1M2</accession>
<dbReference type="GO" id="GO:0051536">
    <property type="term" value="F:iron-sulfur cluster binding"/>
    <property type="evidence" value="ECO:0007669"/>
    <property type="project" value="UniProtKB-KW"/>
</dbReference>
<feature type="non-terminal residue" evidence="7">
    <location>
        <position position="1"/>
    </location>
</feature>
<evidence type="ECO:0000256" key="3">
    <source>
        <dbReference type="ARBA" id="ARBA00022840"/>
    </source>
</evidence>
<dbReference type="InterPro" id="IPR027417">
    <property type="entry name" value="P-loop_NTPase"/>
</dbReference>
<comment type="caution">
    <text evidence="7">The sequence shown here is derived from an EMBL/GenBank/DDBJ whole genome shotgun (WGS) entry which is preliminary data.</text>
</comment>
<dbReference type="GO" id="GO:0046872">
    <property type="term" value="F:metal ion binding"/>
    <property type="evidence" value="ECO:0007669"/>
    <property type="project" value="UniProtKB-KW"/>
</dbReference>
<dbReference type="CDD" id="cd00851">
    <property type="entry name" value="MTH1175"/>
    <property type="match status" value="1"/>
</dbReference>
<organism evidence="7">
    <name type="scientific">marine sediment metagenome</name>
    <dbReference type="NCBI Taxonomy" id="412755"/>
    <lineage>
        <taxon>unclassified sequences</taxon>
        <taxon>metagenomes</taxon>
        <taxon>ecological metagenomes</taxon>
    </lineage>
</organism>
<evidence type="ECO:0000256" key="1">
    <source>
        <dbReference type="ARBA" id="ARBA00022723"/>
    </source>
</evidence>
<keyword evidence="2" id="KW-0547">Nucleotide-binding</keyword>
<dbReference type="GO" id="GO:0016226">
    <property type="term" value="P:iron-sulfur cluster assembly"/>
    <property type="evidence" value="ECO:0007669"/>
    <property type="project" value="InterPro"/>
</dbReference>
<dbReference type="Pfam" id="PF10609">
    <property type="entry name" value="ParA"/>
    <property type="match status" value="1"/>
</dbReference>
<dbReference type="EMBL" id="BARS01025545">
    <property type="protein sequence ID" value="GAG05347.1"/>
    <property type="molecule type" value="Genomic_DNA"/>
</dbReference>
<keyword evidence="1" id="KW-0479">Metal-binding</keyword>
<dbReference type="GO" id="GO:0005524">
    <property type="term" value="F:ATP binding"/>
    <property type="evidence" value="ECO:0007669"/>
    <property type="project" value="UniProtKB-KW"/>
</dbReference>
<dbReference type="Gene3D" id="3.40.50.300">
    <property type="entry name" value="P-loop containing nucleotide triphosphate hydrolases"/>
    <property type="match status" value="1"/>
</dbReference>
<dbReference type="InterPro" id="IPR033756">
    <property type="entry name" value="YlxH/NBP35"/>
</dbReference>
<dbReference type="Pfam" id="PF02579">
    <property type="entry name" value="Nitro_FeMo-Co"/>
    <property type="match status" value="1"/>
</dbReference>
<protein>
    <recommendedName>
        <fullName evidence="6">Dinitrogenase iron-molybdenum cofactor biosynthesis domain-containing protein</fullName>
    </recommendedName>
</protein>
<feature type="domain" description="Dinitrogenase iron-molybdenum cofactor biosynthesis" evidence="6">
    <location>
        <begin position="148"/>
        <end position="231"/>
    </location>
</feature>
<dbReference type="SUPFAM" id="SSF53146">
    <property type="entry name" value="Nitrogenase accessory factor-like"/>
    <property type="match status" value="1"/>
</dbReference>
<dbReference type="InterPro" id="IPR019591">
    <property type="entry name" value="Mrp/NBP35_ATP-bd"/>
</dbReference>
<dbReference type="PANTHER" id="PTHR23264">
    <property type="entry name" value="NUCLEOTIDE-BINDING PROTEIN NBP35 YEAST -RELATED"/>
    <property type="match status" value="1"/>
</dbReference>
<dbReference type="InterPro" id="IPR033913">
    <property type="entry name" value="MTH1175_dom"/>
</dbReference>
<dbReference type="Gene3D" id="3.30.420.130">
    <property type="entry name" value="Dinitrogenase iron-molybdenum cofactor biosynthesis domain"/>
    <property type="match status" value="1"/>
</dbReference>
<evidence type="ECO:0000256" key="2">
    <source>
        <dbReference type="ARBA" id="ARBA00022741"/>
    </source>
</evidence>
<reference evidence="7" key="1">
    <citation type="journal article" date="2014" name="Front. Microbiol.">
        <title>High frequency of phylogenetically diverse reductive dehalogenase-homologous genes in deep subseafloor sedimentary metagenomes.</title>
        <authorList>
            <person name="Kawai M."/>
            <person name="Futagami T."/>
            <person name="Toyoda A."/>
            <person name="Takaki Y."/>
            <person name="Nishi S."/>
            <person name="Hori S."/>
            <person name="Arai W."/>
            <person name="Tsubouchi T."/>
            <person name="Morono Y."/>
            <person name="Uchiyama I."/>
            <person name="Ito T."/>
            <person name="Fujiyama A."/>
            <person name="Inagaki F."/>
            <person name="Takami H."/>
        </authorList>
    </citation>
    <scope>NUCLEOTIDE SEQUENCE</scope>
    <source>
        <strain evidence="7">Expedition CK06-06</strain>
    </source>
</reference>
<evidence type="ECO:0000256" key="5">
    <source>
        <dbReference type="ARBA" id="ARBA00023014"/>
    </source>
</evidence>
<dbReference type="AlphaFoldDB" id="X0V1M2"/>